<keyword evidence="12 20" id="KW-0521">NADP</keyword>
<comment type="cofactor">
    <cofactor evidence="1 20">
        <name>FAD</name>
        <dbReference type="ChEBI" id="CHEBI:57692"/>
    </cofactor>
</comment>
<evidence type="ECO:0000256" key="20">
    <source>
        <dbReference type="HAMAP-Rule" id="MF_00037"/>
    </source>
</evidence>
<keyword evidence="15 20" id="KW-0560">Oxidoreductase</keyword>
<accession>A0ABV6RLG2</accession>
<dbReference type="Gene3D" id="3.30.43.10">
    <property type="entry name" value="Uridine Diphospho-n-acetylenolpyruvylglucosamine Reductase, domain 2"/>
    <property type="match status" value="1"/>
</dbReference>
<evidence type="ECO:0000256" key="4">
    <source>
        <dbReference type="ARBA" id="ARBA00004752"/>
    </source>
</evidence>
<comment type="pathway">
    <text evidence="4 20">Cell wall biogenesis; peptidoglycan biosynthesis.</text>
</comment>
<evidence type="ECO:0000256" key="8">
    <source>
        <dbReference type="ARBA" id="ARBA00022490"/>
    </source>
</evidence>
<reference evidence="22 23" key="1">
    <citation type="submission" date="2024-09" db="EMBL/GenBank/DDBJ databases">
        <authorList>
            <person name="Sun Q."/>
            <person name="Mori K."/>
        </authorList>
    </citation>
    <scope>NUCLEOTIDE SEQUENCE [LARGE SCALE GENOMIC DNA]</scope>
    <source>
        <strain evidence="22 23">KCTC 23076</strain>
    </source>
</reference>
<evidence type="ECO:0000256" key="10">
    <source>
        <dbReference type="ARBA" id="ARBA00022630"/>
    </source>
</evidence>
<dbReference type="InterPro" id="IPR036635">
    <property type="entry name" value="MurB_C_sf"/>
</dbReference>
<evidence type="ECO:0000256" key="7">
    <source>
        <dbReference type="ARBA" id="ARBA00015188"/>
    </source>
</evidence>
<organism evidence="22 23">
    <name type="scientific">Lysobacter korlensis</name>
    <dbReference type="NCBI Taxonomy" id="553636"/>
    <lineage>
        <taxon>Bacteria</taxon>
        <taxon>Pseudomonadati</taxon>
        <taxon>Pseudomonadota</taxon>
        <taxon>Gammaproteobacteria</taxon>
        <taxon>Lysobacterales</taxon>
        <taxon>Lysobacteraceae</taxon>
        <taxon>Lysobacter</taxon>
    </lineage>
</organism>
<dbReference type="InterPro" id="IPR006094">
    <property type="entry name" value="Oxid_FAD_bind_N"/>
</dbReference>
<evidence type="ECO:0000313" key="23">
    <source>
        <dbReference type="Proteomes" id="UP001589896"/>
    </source>
</evidence>
<protein>
    <recommendedName>
        <fullName evidence="7 20">UDP-N-acetylenolpyruvoylglucosamine reductase</fullName>
        <ecNumber evidence="6 20">1.3.1.98</ecNumber>
    </recommendedName>
    <alternativeName>
        <fullName evidence="18 20">UDP-N-acetylmuramate dehydrogenase</fullName>
    </alternativeName>
</protein>
<evidence type="ECO:0000256" key="6">
    <source>
        <dbReference type="ARBA" id="ARBA00012518"/>
    </source>
</evidence>
<keyword evidence="8 20" id="KW-0963">Cytoplasm</keyword>
<dbReference type="PANTHER" id="PTHR21071">
    <property type="entry name" value="UDP-N-ACETYLENOLPYRUVOYLGLUCOSAMINE REDUCTASE"/>
    <property type="match status" value="1"/>
</dbReference>
<comment type="catalytic activity">
    <reaction evidence="19 20">
        <text>UDP-N-acetyl-alpha-D-muramate + NADP(+) = UDP-N-acetyl-3-O-(1-carboxyvinyl)-alpha-D-glucosamine + NADPH + H(+)</text>
        <dbReference type="Rhea" id="RHEA:12248"/>
        <dbReference type="ChEBI" id="CHEBI:15378"/>
        <dbReference type="ChEBI" id="CHEBI:57783"/>
        <dbReference type="ChEBI" id="CHEBI:58349"/>
        <dbReference type="ChEBI" id="CHEBI:68483"/>
        <dbReference type="ChEBI" id="CHEBI:70757"/>
        <dbReference type="EC" id="1.3.1.98"/>
    </reaction>
</comment>
<dbReference type="HAMAP" id="MF_00037">
    <property type="entry name" value="MurB"/>
    <property type="match status" value="1"/>
</dbReference>
<evidence type="ECO:0000256" key="18">
    <source>
        <dbReference type="ARBA" id="ARBA00031026"/>
    </source>
</evidence>
<dbReference type="InterPro" id="IPR036318">
    <property type="entry name" value="FAD-bd_PCMH-like_sf"/>
</dbReference>
<dbReference type="Gene3D" id="3.30.465.10">
    <property type="match status" value="1"/>
</dbReference>
<keyword evidence="9 20" id="KW-0132">Cell division</keyword>
<evidence type="ECO:0000256" key="16">
    <source>
        <dbReference type="ARBA" id="ARBA00023306"/>
    </source>
</evidence>
<comment type="subcellular location">
    <subcellularLocation>
        <location evidence="3 20">Cytoplasm</location>
    </subcellularLocation>
</comment>
<dbReference type="SUPFAM" id="SSF56176">
    <property type="entry name" value="FAD-binding/transporter-associated domain-like"/>
    <property type="match status" value="1"/>
</dbReference>
<dbReference type="NCBIfam" id="TIGR00179">
    <property type="entry name" value="murB"/>
    <property type="match status" value="1"/>
</dbReference>
<dbReference type="InterPro" id="IPR011601">
    <property type="entry name" value="MurB_C"/>
</dbReference>
<comment type="function">
    <text evidence="2 20">Cell wall formation.</text>
</comment>
<dbReference type="NCBIfam" id="NF010478">
    <property type="entry name" value="PRK13903.1"/>
    <property type="match status" value="1"/>
</dbReference>
<dbReference type="SUPFAM" id="SSF56194">
    <property type="entry name" value="Uridine diphospho-N-Acetylenolpyruvylglucosamine reductase, MurB, C-terminal domain"/>
    <property type="match status" value="1"/>
</dbReference>
<sequence>MSESTRITRDADLTRRNTFGVAARAPLLVEAEDAARLPEILATQELQGAAPLVLGGGSNLLFAADAPGAVLALTGRRVAIVQDTDDRVIVRADAGVEWHGFVMQTLGLGLCGLENLALIPGTVGAAPIQNIGAYGVEVQEAVHAVEAFEPATGELHRLDREACAFAYRDSVFKHAPDRFIVTAVEFALSRTASPKLDYAGLRDELGARGVDSPSARDIADAVIAIRQRKLPDPAVLGNAGSFFKNPIVAVDLADALAAQHPSLPVFRGAGPDTRKLSAAWLIDQAGWKGHRDGDAGVASSHALVLVNHGSATGAQLLSLARRIADSVHTRFGVALEPEPRVIGASW</sequence>
<feature type="active site" description="Proton donor" evidence="20">
    <location>
        <position position="241"/>
    </location>
</feature>
<evidence type="ECO:0000256" key="13">
    <source>
        <dbReference type="ARBA" id="ARBA00022960"/>
    </source>
</evidence>
<dbReference type="RefSeq" id="WP_386666344.1">
    <property type="nucleotide sequence ID" value="NZ_JBHLTG010000001.1"/>
</dbReference>
<evidence type="ECO:0000256" key="15">
    <source>
        <dbReference type="ARBA" id="ARBA00023002"/>
    </source>
</evidence>
<keyword evidence="13 20" id="KW-0133">Cell shape</keyword>
<keyword evidence="23" id="KW-1185">Reference proteome</keyword>
<dbReference type="EC" id="1.3.1.98" evidence="6 20"/>
<comment type="similarity">
    <text evidence="5 20">Belongs to the MurB family.</text>
</comment>
<dbReference type="InterPro" id="IPR016166">
    <property type="entry name" value="FAD-bd_PCMH"/>
</dbReference>
<evidence type="ECO:0000256" key="1">
    <source>
        <dbReference type="ARBA" id="ARBA00001974"/>
    </source>
</evidence>
<evidence type="ECO:0000256" key="2">
    <source>
        <dbReference type="ARBA" id="ARBA00003921"/>
    </source>
</evidence>
<feature type="active site" evidence="20">
    <location>
        <position position="338"/>
    </location>
</feature>
<dbReference type="Pfam" id="PF02873">
    <property type="entry name" value="MurB_C"/>
    <property type="match status" value="1"/>
</dbReference>
<feature type="domain" description="FAD-binding PCMH-type" evidence="21">
    <location>
        <begin position="21"/>
        <end position="191"/>
    </location>
</feature>
<keyword evidence="11 20" id="KW-0274">FAD</keyword>
<dbReference type="Proteomes" id="UP001589896">
    <property type="component" value="Unassembled WGS sequence"/>
</dbReference>
<keyword evidence="16 20" id="KW-0131">Cell cycle</keyword>
<evidence type="ECO:0000256" key="12">
    <source>
        <dbReference type="ARBA" id="ARBA00022857"/>
    </source>
</evidence>
<evidence type="ECO:0000256" key="11">
    <source>
        <dbReference type="ARBA" id="ARBA00022827"/>
    </source>
</evidence>
<evidence type="ECO:0000256" key="3">
    <source>
        <dbReference type="ARBA" id="ARBA00004496"/>
    </source>
</evidence>
<dbReference type="GO" id="GO:0008762">
    <property type="term" value="F:UDP-N-acetylmuramate dehydrogenase activity"/>
    <property type="evidence" value="ECO:0007669"/>
    <property type="project" value="UniProtKB-EC"/>
</dbReference>
<feature type="active site" evidence="20">
    <location>
        <position position="168"/>
    </location>
</feature>
<evidence type="ECO:0000256" key="14">
    <source>
        <dbReference type="ARBA" id="ARBA00022984"/>
    </source>
</evidence>
<keyword evidence="14 20" id="KW-0573">Peptidoglycan synthesis</keyword>
<dbReference type="Pfam" id="PF01565">
    <property type="entry name" value="FAD_binding_4"/>
    <property type="match status" value="1"/>
</dbReference>
<proteinExistence type="inferred from homology"/>
<dbReference type="InterPro" id="IPR003170">
    <property type="entry name" value="MurB"/>
</dbReference>
<dbReference type="EMBL" id="JBHLTG010000001">
    <property type="protein sequence ID" value="MFC0677611.1"/>
    <property type="molecule type" value="Genomic_DNA"/>
</dbReference>
<evidence type="ECO:0000256" key="9">
    <source>
        <dbReference type="ARBA" id="ARBA00022618"/>
    </source>
</evidence>
<dbReference type="PROSITE" id="PS51387">
    <property type="entry name" value="FAD_PCMH"/>
    <property type="match status" value="1"/>
</dbReference>
<evidence type="ECO:0000256" key="17">
    <source>
        <dbReference type="ARBA" id="ARBA00023316"/>
    </source>
</evidence>
<dbReference type="PANTHER" id="PTHR21071:SF4">
    <property type="entry name" value="UDP-N-ACETYLENOLPYRUVOYLGLUCOSAMINE REDUCTASE"/>
    <property type="match status" value="1"/>
</dbReference>
<dbReference type="InterPro" id="IPR016167">
    <property type="entry name" value="FAD-bd_PCMH_sub1"/>
</dbReference>
<dbReference type="InterPro" id="IPR016169">
    <property type="entry name" value="FAD-bd_PCMH_sub2"/>
</dbReference>
<evidence type="ECO:0000313" key="22">
    <source>
        <dbReference type="EMBL" id="MFC0677611.1"/>
    </source>
</evidence>
<dbReference type="Gene3D" id="3.90.78.10">
    <property type="entry name" value="UDP-N-acetylenolpyruvoylglucosamine reductase, C-terminal domain"/>
    <property type="match status" value="1"/>
</dbReference>
<evidence type="ECO:0000259" key="21">
    <source>
        <dbReference type="PROSITE" id="PS51387"/>
    </source>
</evidence>
<gene>
    <name evidence="20 22" type="primary">murB</name>
    <name evidence="22" type="ORF">ACFFGH_07105</name>
</gene>
<keyword evidence="10 20" id="KW-0285">Flavoprotein</keyword>
<evidence type="ECO:0000256" key="19">
    <source>
        <dbReference type="ARBA" id="ARBA00048914"/>
    </source>
</evidence>
<comment type="caution">
    <text evidence="22">The sequence shown here is derived from an EMBL/GenBank/DDBJ whole genome shotgun (WGS) entry which is preliminary data.</text>
</comment>
<evidence type="ECO:0000256" key="5">
    <source>
        <dbReference type="ARBA" id="ARBA00010485"/>
    </source>
</evidence>
<dbReference type="NCBIfam" id="NF000755">
    <property type="entry name" value="PRK00046.1"/>
    <property type="match status" value="1"/>
</dbReference>
<keyword evidence="17 20" id="KW-0961">Cell wall biogenesis/degradation</keyword>
<name>A0ABV6RLG2_9GAMM</name>